<dbReference type="PROSITE" id="PS50005">
    <property type="entry name" value="TPR"/>
    <property type="match status" value="4"/>
</dbReference>
<evidence type="ECO:0000259" key="3">
    <source>
        <dbReference type="Pfam" id="PF13525"/>
    </source>
</evidence>
<evidence type="ECO:0000256" key="1">
    <source>
        <dbReference type="ARBA" id="ARBA00022729"/>
    </source>
</evidence>
<dbReference type="InterPro" id="IPR019734">
    <property type="entry name" value="TPR_rpt"/>
</dbReference>
<accession>A0A497E553</accession>
<sequence length="666" mass="77451">MIKEFQILRKLKQLIAPLKRRAYLRRMARAGLLALASILALLTVKMHFIPSEKGKVSYLEQADLFYENGAYGQARIMYKDVLENPSWSAQEKEWAHYQLGNCYRKLGSLPQAICYYETFIRQYPKSRYLPEVKYGLALCYEKAENQDRASQMLRELIREFPGHRIVPKAYFALGEHLKKKDIKAAIAAYQKIIKMYPQSRQAPQAYLRIGDIYLQEKHYSEAIIYYTSLLQKYPQSEEEDRALFNLSRCYLSRNDIDKALPLLSLLVESFPESDLRDEALFLIGENLEKKKEYEKAIQVFQEIQRMYPDSPTLTVRARERIAQICLIQKDLDGAIRAYESILKDFPYVRDAEEIYLKLAQTYQDKGDYENTVLTLEEFADYFPTSENIFSVYMTLSECLFKQNLYLEGIKALQKAIGTPFIKEDRIRKAYHLLGEGYLRLGLWDKAKEALFQALPSSYNEERLSIELKIADCHLKKGDIASARKFLLELLSELSKYSPSSGDCERIGDILCAVGEEKKALKIYERINEKKLKIAQRISILYKMARIKESLGDVSSAIKTYKKIIGLKDSSSRKIRENSLFHLADLYYSLGKYRQASSFYQEALKEAESDEKVSWGLYQIGNCYRRLKDRQKAKQFYQRLNKDFPDTFWADMARTLSELATSGGTDL</sequence>
<evidence type="ECO:0000256" key="2">
    <source>
        <dbReference type="PROSITE-ProRule" id="PRU00339"/>
    </source>
</evidence>
<dbReference type="Pfam" id="PF13174">
    <property type="entry name" value="TPR_6"/>
    <property type="match status" value="4"/>
</dbReference>
<feature type="repeat" description="TPR" evidence="2">
    <location>
        <begin position="576"/>
        <end position="609"/>
    </location>
</feature>
<reference evidence="4 5" key="1">
    <citation type="submission" date="2018-06" db="EMBL/GenBank/DDBJ databases">
        <title>Extensive metabolic versatility and redundancy in microbially diverse, dynamic hydrothermal sediments.</title>
        <authorList>
            <person name="Dombrowski N."/>
            <person name="Teske A."/>
            <person name="Baker B.J."/>
        </authorList>
    </citation>
    <scope>NUCLEOTIDE SEQUENCE [LARGE SCALE GENOMIC DNA]</scope>
    <source>
        <strain evidence="4">B47_G16</strain>
    </source>
</reference>
<dbReference type="Pfam" id="PF13424">
    <property type="entry name" value="TPR_12"/>
    <property type="match status" value="1"/>
</dbReference>
<dbReference type="Proteomes" id="UP000279422">
    <property type="component" value="Unassembled WGS sequence"/>
</dbReference>
<dbReference type="GO" id="GO:0000127">
    <property type="term" value="C:transcription factor TFIIIC complex"/>
    <property type="evidence" value="ECO:0007669"/>
    <property type="project" value="TreeGrafter"/>
</dbReference>
<evidence type="ECO:0000313" key="5">
    <source>
        <dbReference type="Proteomes" id="UP000279422"/>
    </source>
</evidence>
<dbReference type="InterPro" id="IPR039340">
    <property type="entry name" value="Tfc4/TFIIIC-102/Sfc4"/>
</dbReference>
<dbReference type="Gene3D" id="1.25.40.10">
    <property type="entry name" value="Tetratricopeptide repeat domain"/>
    <property type="match status" value="5"/>
</dbReference>
<feature type="repeat" description="TPR" evidence="2">
    <location>
        <begin position="203"/>
        <end position="236"/>
    </location>
</feature>
<dbReference type="EMBL" id="QMPZ01000016">
    <property type="protein sequence ID" value="RLE10156.1"/>
    <property type="molecule type" value="Genomic_DNA"/>
</dbReference>
<dbReference type="PANTHER" id="PTHR23082">
    <property type="entry name" value="TRANSCRIPTION INITIATION FACTOR IIIC TFIIIC , POLYPEPTIDE 3-RELATED"/>
    <property type="match status" value="1"/>
</dbReference>
<name>A0A497E553_UNCAE</name>
<organism evidence="4 5">
    <name type="scientific">Aerophobetes bacterium</name>
    <dbReference type="NCBI Taxonomy" id="2030807"/>
    <lineage>
        <taxon>Bacteria</taxon>
        <taxon>Candidatus Aerophobota</taxon>
    </lineage>
</organism>
<proteinExistence type="predicted"/>
<feature type="repeat" description="TPR" evidence="2">
    <location>
        <begin position="93"/>
        <end position="126"/>
    </location>
</feature>
<dbReference type="SUPFAM" id="SSF48452">
    <property type="entry name" value="TPR-like"/>
    <property type="match status" value="3"/>
</dbReference>
<feature type="repeat" description="TPR" evidence="2">
    <location>
        <begin position="277"/>
        <end position="310"/>
    </location>
</feature>
<keyword evidence="2" id="KW-0802">TPR repeat</keyword>
<dbReference type="SMART" id="SM00028">
    <property type="entry name" value="TPR"/>
    <property type="match status" value="13"/>
</dbReference>
<comment type="caution">
    <text evidence="4">The sequence shown here is derived from an EMBL/GenBank/DDBJ whole genome shotgun (WGS) entry which is preliminary data.</text>
</comment>
<dbReference type="AlphaFoldDB" id="A0A497E553"/>
<protein>
    <recommendedName>
        <fullName evidence="3">Outer membrane lipoprotein BamD-like domain-containing protein</fullName>
    </recommendedName>
</protein>
<dbReference type="Pfam" id="PF13181">
    <property type="entry name" value="TPR_8"/>
    <property type="match status" value="1"/>
</dbReference>
<evidence type="ECO:0000313" key="4">
    <source>
        <dbReference type="EMBL" id="RLE10156.1"/>
    </source>
</evidence>
<dbReference type="PANTHER" id="PTHR23082:SF0">
    <property type="entry name" value="GENERAL TRANSCRIPTION FACTOR 3C POLYPEPTIDE 3"/>
    <property type="match status" value="1"/>
</dbReference>
<feature type="domain" description="Outer membrane lipoprotein BamD-like" evidence="3">
    <location>
        <begin position="169"/>
        <end position="246"/>
    </location>
</feature>
<keyword evidence="1" id="KW-0732">Signal</keyword>
<gene>
    <name evidence="4" type="ORF">DRJ00_02350</name>
</gene>
<dbReference type="InterPro" id="IPR039565">
    <property type="entry name" value="BamD-like"/>
</dbReference>
<dbReference type="GO" id="GO:0006383">
    <property type="term" value="P:transcription by RNA polymerase III"/>
    <property type="evidence" value="ECO:0007669"/>
    <property type="project" value="InterPro"/>
</dbReference>
<dbReference type="InterPro" id="IPR011990">
    <property type="entry name" value="TPR-like_helical_dom_sf"/>
</dbReference>
<dbReference type="Pfam" id="PF13525">
    <property type="entry name" value="YfiO"/>
    <property type="match status" value="1"/>
</dbReference>